<reference evidence="1 2" key="1">
    <citation type="submission" date="2016-10" db="EMBL/GenBank/DDBJ databases">
        <title>Arsenicibacter rosenii gen. nov., sp. nov., an efficient arsenic-methylating bacterium isolated from an arsenic-contaminated paddy soil.</title>
        <authorList>
            <person name="Huang K."/>
        </authorList>
    </citation>
    <scope>NUCLEOTIDE SEQUENCE [LARGE SCALE GENOMIC DNA]</scope>
    <source>
        <strain evidence="1 2">SM-1</strain>
    </source>
</reference>
<protein>
    <submittedName>
        <fullName evidence="1">Uncharacterized protein</fullName>
    </submittedName>
</protein>
<name>A0A1S2VQQ5_9BACT</name>
<sequence length="72" mass="8395">MTTAQILFEQYKVLPSRVKRELKEMIIQEEAEDIVPLKDQIKEGLKEIKLIKQGKLKARTLDQVLTELEDEA</sequence>
<comment type="caution">
    <text evidence="1">The sequence shown here is derived from an EMBL/GenBank/DDBJ whole genome shotgun (WGS) entry which is preliminary data.</text>
</comment>
<dbReference type="OrthoDB" id="965311at2"/>
<accession>A0A1S2VQQ5</accession>
<dbReference type="EMBL" id="MORL01000001">
    <property type="protein sequence ID" value="OIN61101.1"/>
    <property type="molecule type" value="Genomic_DNA"/>
</dbReference>
<evidence type="ECO:0000313" key="1">
    <source>
        <dbReference type="EMBL" id="OIN61101.1"/>
    </source>
</evidence>
<gene>
    <name evidence="1" type="ORF">BLX24_03270</name>
</gene>
<dbReference type="RefSeq" id="WP_071501809.1">
    <property type="nucleotide sequence ID" value="NZ_MORL01000001.1"/>
</dbReference>
<keyword evidence="2" id="KW-1185">Reference proteome</keyword>
<proteinExistence type="predicted"/>
<evidence type="ECO:0000313" key="2">
    <source>
        <dbReference type="Proteomes" id="UP000181790"/>
    </source>
</evidence>
<dbReference type="AlphaFoldDB" id="A0A1S2VQQ5"/>
<organism evidence="1 2">
    <name type="scientific">Arsenicibacter rosenii</name>
    <dbReference type="NCBI Taxonomy" id="1750698"/>
    <lineage>
        <taxon>Bacteria</taxon>
        <taxon>Pseudomonadati</taxon>
        <taxon>Bacteroidota</taxon>
        <taxon>Cytophagia</taxon>
        <taxon>Cytophagales</taxon>
        <taxon>Spirosomataceae</taxon>
        <taxon>Arsenicibacter</taxon>
    </lineage>
</organism>
<dbReference type="Proteomes" id="UP000181790">
    <property type="component" value="Unassembled WGS sequence"/>
</dbReference>